<evidence type="ECO:0000259" key="15">
    <source>
        <dbReference type="Pfam" id="PF00155"/>
    </source>
</evidence>
<dbReference type="UniPathway" id="UPA00139">
    <property type="reaction ID" value="UER00338"/>
</dbReference>
<organism evidence="18">
    <name type="scientific">Onchocerca ochengi</name>
    <name type="common">Filarial nematode worm</name>
    <dbReference type="NCBI Taxonomy" id="42157"/>
    <lineage>
        <taxon>Eukaryota</taxon>
        <taxon>Metazoa</taxon>
        <taxon>Ecdysozoa</taxon>
        <taxon>Nematoda</taxon>
        <taxon>Chromadorea</taxon>
        <taxon>Rhabditida</taxon>
        <taxon>Spirurina</taxon>
        <taxon>Spiruromorpha</taxon>
        <taxon>Filarioidea</taxon>
        <taxon>Onchocercidae</taxon>
        <taxon>Onchocerca</taxon>
    </lineage>
</organism>
<evidence type="ECO:0000256" key="4">
    <source>
        <dbReference type="ARBA" id="ARBA00011738"/>
    </source>
</evidence>
<dbReference type="SUPFAM" id="SSF53383">
    <property type="entry name" value="PLP-dependent transferases"/>
    <property type="match status" value="1"/>
</dbReference>
<comment type="subunit">
    <text evidence="4 13">Homodimer.</text>
</comment>
<dbReference type="EC" id="2.6.1.5" evidence="5 13"/>
<dbReference type="CDD" id="cd00609">
    <property type="entry name" value="AAT_like"/>
    <property type="match status" value="1"/>
</dbReference>
<proteinExistence type="inferred from homology"/>
<dbReference type="InterPro" id="IPR015424">
    <property type="entry name" value="PyrdxlP-dep_Trfase"/>
</dbReference>
<keyword evidence="17" id="KW-1185">Reference proteome</keyword>
<dbReference type="Gene3D" id="3.90.1150.10">
    <property type="entry name" value="Aspartate Aminotransferase, domain 1"/>
    <property type="match status" value="1"/>
</dbReference>
<evidence type="ECO:0000256" key="9">
    <source>
        <dbReference type="ARBA" id="ARBA00022878"/>
    </source>
</evidence>
<dbReference type="WBParaSite" id="nOo.2.0.1.t00991-RA">
    <property type="protein sequence ID" value="nOo.2.0.1.t00991-RA"/>
    <property type="gene ID" value="nOo.2.0.1.g00991"/>
</dbReference>
<evidence type="ECO:0000256" key="5">
    <source>
        <dbReference type="ARBA" id="ARBA00012749"/>
    </source>
</evidence>
<sequence>MMKSFTVELQDTPIYERQLLPNDPETSSFNEQHPSTSQFDCFLPIVFVLNASLPAINSLTTASYRSGPSCYSQTHNSHHLKMEENVDMISNRNIDDDNRQTTNNNEEKILSSGNIWELPVSETARNTVNPIRQICDSFFARKSRKSLLKLNLGDPTASGALPACPVAIQAINEALISRKYEGYGPAIGLLEAREAIARHFTHSEAPVTADSVLLTNGCSHAIEMAIESLANPGDNILVPAPGFSLYLTFIKSSNIESRYYYFDILNGSQLDLVQLESLIDSRTRAIIINNPSNPTGIVISKNQLESILQIAYKKRIPIIADEVYGTMTYNGAEFYPIATLKPKVPILTCDGIAKRYLLPGWRLGWIIIHDRYAAFQHIRDGLIALAQKLIGPCVLIQGALPRILQSTNASFFQQVNSSIQRNASIIYESLRKVPGLQPLMPNGAMYMMVGIDEEKYGTDEVFVHDLLIEENVICLPGCIFHCSGWFRVVLTYSEHDTREACARIVQFCLRRYSHSLNHEIIT</sequence>
<evidence type="ECO:0000313" key="16">
    <source>
        <dbReference type="EMBL" id="VDK63250.1"/>
    </source>
</evidence>
<dbReference type="PANTHER" id="PTHR45744">
    <property type="entry name" value="TYROSINE AMINOTRANSFERASE"/>
    <property type="match status" value="1"/>
</dbReference>
<keyword evidence="8" id="KW-0808">Transferase</keyword>
<dbReference type="GO" id="GO:0004838">
    <property type="term" value="F:L-tyrosine-2-oxoglutarate transaminase activity"/>
    <property type="evidence" value="ECO:0007669"/>
    <property type="project" value="UniProtKB-UniRule"/>
</dbReference>
<gene>
    <name evidence="16" type="ORF">NOO_LOCUS991</name>
</gene>
<dbReference type="NCBIfam" id="TIGR01265">
    <property type="entry name" value="tyr_nico_aTase"/>
    <property type="match status" value="1"/>
</dbReference>
<evidence type="ECO:0000256" key="14">
    <source>
        <dbReference type="PIRSR" id="PIRSR000517-1"/>
    </source>
</evidence>
<feature type="domain" description="Aminotransferase class I/classII large" evidence="15">
    <location>
        <begin position="147"/>
        <end position="504"/>
    </location>
</feature>
<comment type="pathway">
    <text evidence="2 13">Amino-acid degradation; L-phenylalanine degradation; acetoacetate and fumarate from L-phenylalanine: step 2/6.</text>
</comment>
<reference evidence="16 17" key="2">
    <citation type="submission" date="2018-08" db="EMBL/GenBank/DDBJ databases">
        <authorList>
            <person name="Laetsch R D."/>
            <person name="Stevens L."/>
            <person name="Kumar S."/>
            <person name="Blaxter L. M."/>
        </authorList>
    </citation>
    <scope>NUCLEOTIDE SEQUENCE [LARGE SCALE GENOMIC DNA]</scope>
</reference>
<evidence type="ECO:0000256" key="1">
    <source>
        <dbReference type="ARBA" id="ARBA00001933"/>
    </source>
</evidence>
<dbReference type="PANTHER" id="PTHR45744:SF2">
    <property type="entry name" value="TYROSINE AMINOTRANSFERASE"/>
    <property type="match status" value="1"/>
</dbReference>
<evidence type="ECO:0000313" key="17">
    <source>
        <dbReference type="Proteomes" id="UP000271087"/>
    </source>
</evidence>
<dbReference type="InterPro" id="IPR015421">
    <property type="entry name" value="PyrdxlP-dep_Trfase_major"/>
</dbReference>
<comment type="similarity">
    <text evidence="3 13">Belongs to the class-I pyridoxal-phosphate-dependent aminotransferase family.</text>
</comment>
<evidence type="ECO:0000313" key="18">
    <source>
        <dbReference type="WBParaSite" id="nOo.2.0.1.t00991-RA"/>
    </source>
</evidence>
<comment type="function">
    <text evidence="13">Transaminase involved in tyrosine breakdown. Converts tyrosine to p-hydroxyphenylpyruvate.</text>
</comment>
<evidence type="ECO:0000256" key="10">
    <source>
        <dbReference type="ARBA" id="ARBA00022898"/>
    </source>
</evidence>
<comment type="catalytic activity">
    <reaction evidence="12 13">
        <text>L-tyrosine + 2-oxoglutarate = 3-(4-hydroxyphenyl)pyruvate + L-glutamate</text>
        <dbReference type="Rhea" id="RHEA:15093"/>
        <dbReference type="ChEBI" id="CHEBI:16810"/>
        <dbReference type="ChEBI" id="CHEBI:29985"/>
        <dbReference type="ChEBI" id="CHEBI:36242"/>
        <dbReference type="ChEBI" id="CHEBI:58315"/>
        <dbReference type="EC" id="2.6.1.5"/>
    </reaction>
</comment>
<keyword evidence="10 13" id="KW-0663">Pyridoxal phosphate</keyword>
<evidence type="ECO:0000256" key="11">
    <source>
        <dbReference type="ARBA" id="ARBA00023232"/>
    </source>
</evidence>
<dbReference type="InterPro" id="IPR005957">
    <property type="entry name" value="Tyrosine_aminoTrfase"/>
</dbReference>
<dbReference type="PRINTS" id="PR00753">
    <property type="entry name" value="ACCSYNTHASE"/>
</dbReference>
<dbReference type="Proteomes" id="UP000271087">
    <property type="component" value="Unassembled WGS sequence"/>
</dbReference>
<accession>A0A182DZ82</accession>
<name>A0A182DZ82_ONCOC</name>
<dbReference type="InterPro" id="IPR004839">
    <property type="entry name" value="Aminotransferase_I/II_large"/>
</dbReference>
<evidence type="ECO:0000256" key="3">
    <source>
        <dbReference type="ARBA" id="ARBA00007441"/>
    </source>
</evidence>
<dbReference type="PIRSF" id="PIRSF000517">
    <property type="entry name" value="Tyr_transaminase"/>
    <property type="match status" value="1"/>
</dbReference>
<dbReference type="NCBIfam" id="TIGR01264">
    <property type="entry name" value="tyr_amTase_E"/>
    <property type="match status" value="1"/>
</dbReference>
<protein>
    <recommendedName>
        <fullName evidence="6 13">Tyrosine aminotransferase</fullName>
        <shortName evidence="13">TAT</shortName>
        <ecNumber evidence="5 13">2.6.1.5</ecNumber>
    </recommendedName>
</protein>
<keyword evidence="7" id="KW-0032">Aminotransferase</keyword>
<evidence type="ECO:0000256" key="6">
    <source>
        <dbReference type="ARBA" id="ARBA00015959"/>
    </source>
</evidence>
<feature type="modified residue" description="N6-(pyridoxal phosphate)lysine" evidence="14">
    <location>
        <position position="354"/>
    </location>
</feature>
<dbReference type="InterPro" id="IPR004838">
    <property type="entry name" value="NHTrfase_class1_PyrdxlP-BS"/>
</dbReference>
<dbReference type="Pfam" id="PF00155">
    <property type="entry name" value="Aminotran_1_2"/>
    <property type="match status" value="1"/>
</dbReference>
<reference evidence="18" key="1">
    <citation type="submission" date="2016-06" db="UniProtKB">
        <authorList>
            <consortium name="WormBaseParasite"/>
        </authorList>
    </citation>
    <scope>IDENTIFICATION</scope>
</reference>
<dbReference type="GO" id="GO:0006559">
    <property type="term" value="P:L-phenylalanine catabolic process"/>
    <property type="evidence" value="ECO:0007669"/>
    <property type="project" value="UniProtKB-UniRule"/>
</dbReference>
<dbReference type="GO" id="GO:0006572">
    <property type="term" value="P:L-tyrosine catabolic process"/>
    <property type="evidence" value="ECO:0007669"/>
    <property type="project" value="UniProtKB-KW"/>
</dbReference>
<dbReference type="InterPro" id="IPR015422">
    <property type="entry name" value="PyrdxlP-dep_Trfase_small"/>
</dbReference>
<evidence type="ECO:0000256" key="8">
    <source>
        <dbReference type="ARBA" id="ARBA00022679"/>
    </source>
</evidence>
<dbReference type="STRING" id="42157.A0A182DZ82"/>
<dbReference type="OrthoDB" id="7042322at2759"/>
<dbReference type="GO" id="GO:0030170">
    <property type="term" value="F:pyridoxal phosphate binding"/>
    <property type="evidence" value="ECO:0007669"/>
    <property type="project" value="InterPro"/>
</dbReference>
<dbReference type="EMBL" id="UYRW01000112">
    <property type="protein sequence ID" value="VDK63250.1"/>
    <property type="molecule type" value="Genomic_DNA"/>
</dbReference>
<dbReference type="PROSITE" id="PS00105">
    <property type="entry name" value="AA_TRANSFER_CLASS_1"/>
    <property type="match status" value="1"/>
</dbReference>
<dbReference type="AlphaFoldDB" id="A0A182DZ82"/>
<evidence type="ECO:0000256" key="12">
    <source>
        <dbReference type="ARBA" id="ARBA00047798"/>
    </source>
</evidence>
<dbReference type="Gene3D" id="3.40.640.10">
    <property type="entry name" value="Type I PLP-dependent aspartate aminotransferase-like (Major domain)"/>
    <property type="match status" value="1"/>
</dbReference>
<comment type="cofactor">
    <cofactor evidence="1 13 14">
        <name>pyridoxal 5'-phosphate</name>
        <dbReference type="ChEBI" id="CHEBI:597326"/>
    </cofactor>
</comment>
<evidence type="ECO:0000256" key="2">
    <source>
        <dbReference type="ARBA" id="ARBA00005203"/>
    </source>
</evidence>
<evidence type="ECO:0000256" key="7">
    <source>
        <dbReference type="ARBA" id="ARBA00022576"/>
    </source>
</evidence>
<keyword evidence="11" id="KW-0585">Phenylalanine catabolism</keyword>
<evidence type="ECO:0000256" key="13">
    <source>
        <dbReference type="PIRNR" id="PIRNR000517"/>
    </source>
</evidence>
<keyword evidence="9" id="KW-0828">Tyrosine catabolism</keyword>
<dbReference type="InterPro" id="IPR005958">
    <property type="entry name" value="TyrNic_aminoTrfase"/>
</dbReference>